<accession>A0ACB7P4G2</accession>
<dbReference type="Proteomes" id="UP000724584">
    <property type="component" value="Unassembled WGS sequence"/>
</dbReference>
<evidence type="ECO:0000313" key="2">
    <source>
        <dbReference type="Proteomes" id="UP000724584"/>
    </source>
</evidence>
<evidence type="ECO:0000313" key="1">
    <source>
        <dbReference type="EMBL" id="KAH6628734.1"/>
    </source>
</evidence>
<dbReference type="EMBL" id="JAGIZQ010000005">
    <property type="protein sequence ID" value="KAH6628734.1"/>
    <property type="molecule type" value="Genomic_DNA"/>
</dbReference>
<reference evidence="1 2" key="1">
    <citation type="journal article" date="2021" name="Nat. Commun.">
        <title>Genetic determinants of endophytism in the Arabidopsis root mycobiome.</title>
        <authorList>
            <person name="Mesny F."/>
            <person name="Miyauchi S."/>
            <person name="Thiergart T."/>
            <person name="Pickel B."/>
            <person name="Atanasova L."/>
            <person name="Karlsson M."/>
            <person name="Huettel B."/>
            <person name="Barry K.W."/>
            <person name="Haridas S."/>
            <person name="Chen C."/>
            <person name="Bauer D."/>
            <person name="Andreopoulos W."/>
            <person name="Pangilinan J."/>
            <person name="LaButti K."/>
            <person name="Riley R."/>
            <person name="Lipzen A."/>
            <person name="Clum A."/>
            <person name="Drula E."/>
            <person name="Henrissat B."/>
            <person name="Kohler A."/>
            <person name="Grigoriev I.V."/>
            <person name="Martin F.M."/>
            <person name="Hacquard S."/>
        </authorList>
    </citation>
    <scope>NUCLEOTIDE SEQUENCE [LARGE SCALE GENOMIC DNA]</scope>
    <source>
        <strain evidence="1 2">MPI-SDFR-AT-0079</strain>
    </source>
</reference>
<proteinExistence type="predicted"/>
<name>A0ACB7P4G2_9PEZI</name>
<sequence length="258" mass="28856">MRVAIPTPALLPSRATKSTPSLSKKHQMAGVPPPAPASSDPTHNIQHPDSGGETQSRGNSPERKVTSIPRPTISQPQRPSYEEPLGPEFSAIAKPKRFFCTGRVFATAWFEPSTEDVLQQQPKPREWSNDCPAFHGQKPVAKIRWFVVVKRRLHHSLCFTVTTYAGKAASRTNRGRAGDHAVLFRVGVQPEAPHDDENITRDPIGIIVEDAEYYISPFARLDCGRIYTVEDNLKVAKVGRVHRDFLPSLEQYYRDIVL</sequence>
<gene>
    <name evidence="1" type="ORF">F5144DRAFT_594672</name>
</gene>
<protein>
    <submittedName>
        <fullName evidence="1">Uncharacterized protein</fullName>
    </submittedName>
</protein>
<organism evidence="1 2">
    <name type="scientific">Chaetomium tenue</name>
    <dbReference type="NCBI Taxonomy" id="1854479"/>
    <lineage>
        <taxon>Eukaryota</taxon>
        <taxon>Fungi</taxon>
        <taxon>Dikarya</taxon>
        <taxon>Ascomycota</taxon>
        <taxon>Pezizomycotina</taxon>
        <taxon>Sordariomycetes</taxon>
        <taxon>Sordariomycetidae</taxon>
        <taxon>Sordariales</taxon>
        <taxon>Chaetomiaceae</taxon>
        <taxon>Chaetomium</taxon>
    </lineage>
</organism>
<comment type="caution">
    <text evidence="1">The sequence shown here is derived from an EMBL/GenBank/DDBJ whole genome shotgun (WGS) entry which is preliminary data.</text>
</comment>
<keyword evidence="2" id="KW-1185">Reference proteome</keyword>